<sequence length="112" mass="12177">MYTLSKIIVSAIIIGIITEVSRRFPTQGGIIAALPTVSILSIFWLYVQGEHMETLSKFALGVVWGLPATVVMLVIVGISLHHSLHLFAALGLGVVGWGIFLYAQDLIVKQFV</sequence>
<gene>
    <name evidence="2" type="ORF">EX87_18950</name>
</gene>
<dbReference type="AlphaFoldDB" id="A0A0F7EJN7"/>
<protein>
    <submittedName>
        <fullName evidence="2">Membrane protein</fullName>
    </submittedName>
</protein>
<keyword evidence="1" id="KW-0812">Transmembrane</keyword>
<feature type="transmembrane region" description="Helical" evidence="1">
    <location>
        <begin position="7"/>
        <end position="24"/>
    </location>
</feature>
<geneLocation type="plasmid" evidence="2">
    <name>unnamed2</name>
</geneLocation>
<accession>A0A0F7EJN7</accession>
<dbReference type="RefSeq" id="WP_031414819.1">
    <property type="nucleotide sequence ID" value="NZ_CP011076.1"/>
</dbReference>
<keyword evidence="1" id="KW-0472">Membrane</keyword>
<keyword evidence="1" id="KW-1133">Transmembrane helix</keyword>
<organism evidence="2">
    <name type="scientific">Brevibacillus laterosporus</name>
    <name type="common">Bacillus laterosporus</name>
    <dbReference type="NCBI Taxonomy" id="1465"/>
    <lineage>
        <taxon>Bacteria</taxon>
        <taxon>Bacillati</taxon>
        <taxon>Bacillota</taxon>
        <taxon>Bacilli</taxon>
        <taxon>Bacillales</taxon>
        <taxon>Paenibacillaceae</taxon>
        <taxon>Brevibacillus</taxon>
    </lineage>
</organism>
<proteinExistence type="predicted"/>
<name>A0A0F7EJN7_BRELA</name>
<feature type="transmembrane region" description="Helical" evidence="1">
    <location>
        <begin position="59"/>
        <end position="78"/>
    </location>
</feature>
<feature type="transmembrane region" description="Helical" evidence="1">
    <location>
        <begin position="84"/>
        <end position="103"/>
    </location>
</feature>
<keyword evidence="2" id="KW-0614">Plasmid</keyword>
<evidence type="ECO:0000313" key="2">
    <source>
        <dbReference type="EMBL" id="AKF95718.1"/>
    </source>
</evidence>
<dbReference type="EMBL" id="CP011076">
    <property type="protein sequence ID" value="AKF95718.1"/>
    <property type="molecule type" value="Genomic_DNA"/>
</dbReference>
<dbReference type="NCBIfam" id="NF006750">
    <property type="entry name" value="PRK09272.1-3"/>
    <property type="match status" value="1"/>
</dbReference>
<feature type="transmembrane region" description="Helical" evidence="1">
    <location>
        <begin position="30"/>
        <end position="47"/>
    </location>
</feature>
<evidence type="ECO:0000256" key="1">
    <source>
        <dbReference type="SAM" id="Phobius"/>
    </source>
</evidence>
<reference evidence="2" key="1">
    <citation type="submission" date="2015-03" db="EMBL/GenBank/DDBJ databases">
        <title>MIGS Cultured Bacterial/Archaeal sample from Brevibacillus laterosporus.</title>
        <authorList>
            <person name="Zeng D."/>
            <person name="Zhu L."/>
            <person name="Dong G."/>
            <person name="Ye W."/>
            <person name="Ren D."/>
            <person name="Wu L."/>
            <person name="Xu J."/>
            <person name="Li G."/>
            <person name="Guo L."/>
        </authorList>
    </citation>
    <scope>NUCLEOTIDE SEQUENCE</scope>
    <source>
        <strain evidence="2">B9</strain>
        <plasmid evidence="2">unnamed2</plasmid>
    </source>
</reference>